<organism evidence="1 2">
    <name type="scientific">Salipiger mucosus DSM 16094</name>
    <dbReference type="NCBI Taxonomy" id="1123237"/>
    <lineage>
        <taxon>Bacteria</taxon>
        <taxon>Pseudomonadati</taxon>
        <taxon>Pseudomonadota</taxon>
        <taxon>Alphaproteobacteria</taxon>
        <taxon>Rhodobacterales</taxon>
        <taxon>Roseobacteraceae</taxon>
        <taxon>Salipiger</taxon>
    </lineage>
</organism>
<evidence type="ECO:0000313" key="1">
    <source>
        <dbReference type="EMBL" id="EPX76746.1"/>
    </source>
</evidence>
<dbReference type="EMBL" id="APVH01000043">
    <property type="protein sequence ID" value="EPX76746.1"/>
    <property type="molecule type" value="Genomic_DNA"/>
</dbReference>
<protein>
    <submittedName>
        <fullName evidence="1">Uncharacterized protein</fullName>
    </submittedName>
</protein>
<dbReference type="HOGENOM" id="CLU_1694266_0_0_5"/>
<dbReference type="AlphaFoldDB" id="S9Q5U3"/>
<evidence type="ECO:0000313" key="2">
    <source>
        <dbReference type="Proteomes" id="UP000015347"/>
    </source>
</evidence>
<dbReference type="STRING" id="1123237.Salmuc_04631"/>
<gene>
    <name evidence="1" type="ORF">Salmuc_04631</name>
</gene>
<dbReference type="RefSeq" id="WP_020041820.1">
    <property type="nucleotide sequence ID" value="NZ_KE557281.1"/>
</dbReference>
<dbReference type="Proteomes" id="UP000015347">
    <property type="component" value="Unassembled WGS sequence"/>
</dbReference>
<keyword evidence="2" id="KW-1185">Reference proteome</keyword>
<sequence>MNEQRFVLEVFAHTDSMGEVSETTCIETEDLEAFVEAIFEKLEDAVSARQHADHCRQRLHETLGEDRARRKELVASGPGKVAMQEYQRAMSDDLVLTYPNLVVQGRFLTAIAEALETEEDGVVMLAKLDEWFEYSRKTSFLMATRNFPDRDPHPGIDLRKAWQKRQAASPAP</sequence>
<name>S9Q5U3_9RHOB</name>
<accession>S9Q5U3</accession>
<comment type="caution">
    <text evidence="1">The sequence shown here is derived from an EMBL/GenBank/DDBJ whole genome shotgun (WGS) entry which is preliminary data.</text>
</comment>
<proteinExistence type="predicted"/>
<reference evidence="2" key="1">
    <citation type="journal article" date="2014" name="Stand. Genomic Sci.">
        <title>Genome sequence of the exopolysaccharide-producing Salipiger mucosus type strain (DSM 16094(T)), a moderately halophilic member of the Roseobacter clade.</title>
        <authorList>
            <person name="Riedel T."/>
            <person name="Spring S."/>
            <person name="Fiebig A."/>
            <person name="Petersen J."/>
            <person name="Kyrpides N.C."/>
            <person name="Goker M."/>
            <person name="Klenk H.P."/>
        </authorList>
    </citation>
    <scope>NUCLEOTIDE SEQUENCE [LARGE SCALE GENOMIC DNA]</scope>
    <source>
        <strain evidence="2">DSM 16094</strain>
    </source>
</reference>